<dbReference type="STRING" id="1157962.A0A250XJU5"/>
<dbReference type="InterPro" id="IPR017907">
    <property type="entry name" value="Znf_RING_CS"/>
</dbReference>
<reference evidence="8 9" key="1">
    <citation type="submission" date="2017-08" db="EMBL/GenBank/DDBJ databases">
        <title>Acidophilic green algal genome provides insights into adaptation to an acidic environment.</title>
        <authorList>
            <person name="Hirooka S."/>
            <person name="Hirose Y."/>
            <person name="Kanesaki Y."/>
            <person name="Higuchi S."/>
            <person name="Fujiwara T."/>
            <person name="Onuma R."/>
            <person name="Era A."/>
            <person name="Ohbayashi R."/>
            <person name="Uzuka A."/>
            <person name="Nozaki H."/>
            <person name="Yoshikawa H."/>
            <person name="Miyagishima S.Y."/>
        </authorList>
    </citation>
    <scope>NUCLEOTIDE SEQUENCE [LARGE SCALE GENOMIC DNA]</scope>
    <source>
        <strain evidence="8 9">NIES-2499</strain>
    </source>
</reference>
<dbReference type="GO" id="GO:0008270">
    <property type="term" value="F:zinc ion binding"/>
    <property type="evidence" value="ECO:0007669"/>
    <property type="project" value="UniProtKB-KW"/>
</dbReference>
<evidence type="ECO:0000256" key="1">
    <source>
        <dbReference type="ARBA" id="ARBA00022723"/>
    </source>
</evidence>
<feature type="coiled-coil region" evidence="5">
    <location>
        <begin position="47"/>
        <end position="74"/>
    </location>
</feature>
<evidence type="ECO:0000256" key="6">
    <source>
        <dbReference type="SAM" id="MobiDB-lite"/>
    </source>
</evidence>
<accession>A0A250XJU5</accession>
<evidence type="ECO:0000256" key="3">
    <source>
        <dbReference type="ARBA" id="ARBA00022833"/>
    </source>
</evidence>
<dbReference type="PROSITE" id="PS50089">
    <property type="entry name" value="ZF_RING_2"/>
    <property type="match status" value="1"/>
</dbReference>
<evidence type="ECO:0000313" key="8">
    <source>
        <dbReference type="EMBL" id="GAX83286.1"/>
    </source>
</evidence>
<dbReference type="PROSITE" id="PS00518">
    <property type="entry name" value="ZF_RING_1"/>
    <property type="match status" value="1"/>
</dbReference>
<feature type="coiled-coil region" evidence="5">
    <location>
        <begin position="169"/>
        <end position="196"/>
    </location>
</feature>
<evidence type="ECO:0000313" key="9">
    <source>
        <dbReference type="Proteomes" id="UP000232323"/>
    </source>
</evidence>
<feature type="coiled-coil region" evidence="5">
    <location>
        <begin position="512"/>
        <end position="643"/>
    </location>
</feature>
<dbReference type="EMBL" id="BEGY01000095">
    <property type="protein sequence ID" value="GAX83286.1"/>
    <property type="molecule type" value="Genomic_DNA"/>
</dbReference>
<protein>
    <recommendedName>
        <fullName evidence="7">RING-type domain-containing protein</fullName>
    </recommendedName>
</protein>
<dbReference type="InterPro" id="IPR013083">
    <property type="entry name" value="Znf_RING/FYVE/PHD"/>
</dbReference>
<feature type="compositionally biased region" description="Polar residues" evidence="6">
    <location>
        <begin position="18"/>
        <end position="27"/>
    </location>
</feature>
<feature type="region of interest" description="Disordered" evidence="6">
    <location>
        <begin position="1"/>
        <end position="28"/>
    </location>
</feature>
<name>A0A250XJU5_9CHLO</name>
<sequence length="914" mass="100441">MQQPRSGRARPSPGTLLESPSASLTDEMNQKKLEERTLQLNSVQRNYEVMSRMMQTKTKEMEQLRSQLNAEMAHRVSLGIKLEEMTRKADHAELQWSKLKVLPDQLATLQAELQRTRYDNSLALGKSSTLEEKMLGLSKMAEDTEFSNGKLKRELEMALIREAERKAEFADVRSEVERLRDDCKSLTADLKASQEYLSSATASGRKAEQQIALLNGRLESRDESISGLEANLRSLRVLLEEERTGRGGDRVALAASRGQVNQLESQVVSLRRSLSLAEEARVKAEEGLARITLELSQSIEEASQHKERCTHLASLVQSAEDRCTSILSQQVQADEVVMVLRVQLQQSKVLLADAQRTCQVSEETLRDSENRRRQEAEEASTQIREMHGRLANERSMRMEFIKAVIQKMEVSLERMSSLQSAVNQGFQTTSERHERMMSAVEHSHGVWERSLMEQEEVLQVMSSHVMALMGSAEGRAKKWKADIVVHHDLLATTNNSPSASSHPVILPSPTSKRKLEAALAAANEKMQGLQGQVSELRTNASELSESLAEEKRAATALKKALAQAENNHMEALNEAQRVAAEDLSAERKRLSNKLDALTAQVERLELTAKDSARATAEMREMEKAELQRQISSLQAEVAAERQRAFEAQQSVAETSGGQLAALSRMHQTEMESVRALGAAKAAELEASLSTARSNMTATWDSSKNLLSEMDMVARHLVKMGWDVKGVAEFGNNKHDNNGAASPLEGMAEDGSGLAVSKAVVQLRLHFSYITEAVQNNVAKAGQALAAAATAKQLQQFQAAAANTGSNAAMELLKGLKSSMARLLRAEEALAPTCTCMACMGTLEKPMLLSPCGHSVCERCLKQSKGLCVECPDGNGHVQAAIPNGPLEVICSKYEIKLSALRTIQAAVTAAAENI</sequence>
<keyword evidence="3" id="KW-0862">Zinc</keyword>
<dbReference type="CDD" id="cd16449">
    <property type="entry name" value="RING-HC"/>
    <property type="match status" value="1"/>
</dbReference>
<dbReference type="Proteomes" id="UP000232323">
    <property type="component" value="Unassembled WGS sequence"/>
</dbReference>
<evidence type="ECO:0000256" key="4">
    <source>
        <dbReference type="PROSITE-ProRule" id="PRU00175"/>
    </source>
</evidence>
<gene>
    <name evidence="8" type="ORF">CEUSTIGMA_g10712.t1</name>
</gene>
<feature type="region of interest" description="Disordered" evidence="6">
    <location>
        <begin position="362"/>
        <end position="381"/>
    </location>
</feature>
<feature type="compositionally biased region" description="Basic and acidic residues" evidence="6">
    <location>
        <begin position="363"/>
        <end position="376"/>
    </location>
</feature>
<comment type="caution">
    <text evidence="8">The sequence shown here is derived from an EMBL/GenBank/DDBJ whole genome shotgun (WGS) entry which is preliminary data.</text>
</comment>
<keyword evidence="2 4" id="KW-0863">Zinc-finger</keyword>
<keyword evidence="5" id="KW-0175">Coiled coil</keyword>
<feature type="coiled-coil region" evidence="5">
    <location>
        <begin position="253"/>
        <end position="280"/>
    </location>
</feature>
<proteinExistence type="predicted"/>
<dbReference type="AlphaFoldDB" id="A0A250XJU5"/>
<feature type="domain" description="RING-type" evidence="7">
    <location>
        <begin position="835"/>
        <end position="871"/>
    </location>
</feature>
<organism evidence="8 9">
    <name type="scientific">Chlamydomonas eustigma</name>
    <dbReference type="NCBI Taxonomy" id="1157962"/>
    <lineage>
        <taxon>Eukaryota</taxon>
        <taxon>Viridiplantae</taxon>
        <taxon>Chlorophyta</taxon>
        <taxon>core chlorophytes</taxon>
        <taxon>Chlorophyceae</taxon>
        <taxon>CS clade</taxon>
        <taxon>Chlamydomonadales</taxon>
        <taxon>Chlamydomonadaceae</taxon>
        <taxon>Chlamydomonas</taxon>
    </lineage>
</organism>
<dbReference type="OrthoDB" id="6105938at2759"/>
<evidence type="ECO:0000259" key="7">
    <source>
        <dbReference type="PROSITE" id="PS50089"/>
    </source>
</evidence>
<keyword evidence="9" id="KW-1185">Reference proteome</keyword>
<dbReference type="InterPro" id="IPR001841">
    <property type="entry name" value="Znf_RING"/>
</dbReference>
<evidence type="ECO:0000256" key="2">
    <source>
        <dbReference type="ARBA" id="ARBA00022771"/>
    </source>
</evidence>
<keyword evidence="1" id="KW-0479">Metal-binding</keyword>
<evidence type="ECO:0000256" key="5">
    <source>
        <dbReference type="SAM" id="Coils"/>
    </source>
</evidence>
<dbReference type="SUPFAM" id="SSF57850">
    <property type="entry name" value="RING/U-box"/>
    <property type="match status" value="1"/>
</dbReference>
<dbReference type="Gene3D" id="3.30.40.10">
    <property type="entry name" value="Zinc/RING finger domain, C3HC4 (zinc finger)"/>
    <property type="match status" value="1"/>
</dbReference>